<sequence>MEKHLNQVAEFHRKIGETVSESPKLLDHESDLDRDLARSLRQIAEAFNQPDSPKTQLTRRALMAVEELAEWIEAHDDDDLTAAADAWADRMYLLFGDAVATGLPAEPLLDEVHRSNMTKAAASERTGKGTKTSDFQSPNIQTLLADHLEES</sequence>
<dbReference type="Proteomes" id="UP000320176">
    <property type="component" value="Unassembled WGS sequence"/>
</dbReference>
<feature type="compositionally biased region" description="Polar residues" evidence="1">
    <location>
        <begin position="129"/>
        <end position="139"/>
    </location>
</feature>
<keyword evidence="3" id="KW-1185">Reference proteome</keyword>
<dbReference type="Gene3D" id="1.10.3420.10">
    <property type="entry name" value="putative ntp pyrophosphohydrolase like domain"/>
    <property type="match status" value="1"/>
</dbReference>
<evidence type="ECO:0000313" key="2">
    <source>
        <dbReference type="EMBL" id="TWU06526.1"/>
    </source>
</evidence>
<dbReference type="InterPro" id="IPR021130">
    <property type="entry name" value="PRib-ATP_PPHydrolase-like"/>
</dbReference>
<keyword evidence="2" id="KW-0378">Hydrolase</keyword>
<name>A0A5C6B5H8_9BACT</name>
<protein>
    <submittedName>
        <fullName evidence="2">Phosphoribosyl-ATP pyrophosphohydrolase</fullName>
    </submittedName>
</protein>
<gene>
    <name evidence="2" type="ORF">Pla52n_22480</name>
</gene>
<evidence type="ECO:0000313" key="3">
    <source>
        <dbReference type="Proteomes" id="UP000320176"/>
    </source>
</evidence>
<accession>A0A5C6B5H8</accession>
<dbReference type="InterPro" id="IPR023292">
    <property type="entry name" value="NTP_PyroPHydrolase-like_dom_sf"/>
</dbReference>
<evidence type="ECO:0000256" key="1">
    <source>
        <dbReference type="SAM" id="MobiDB-lite"/>
    </source>
</evidence>
<dbReference type="RefSeq" id="WP_146519589.1">
    <property type="nucleotide sequence ID" value="NZ_CP151726.1"/>
</dbReference>
<dbReference type="Pfam" id="PF01503">
    <property type="entry name" value="PRA-PH"/>
    <property type="match status" value="1"/>
</dbReference>
<dbReference type="SUPFAM" id="SSF101386">
    <property type="entry name" value="all-alpha NTP pyrophosphatases"/>
    <property type="match status" value="1"/>
</dbReference>
<dbReference type="AlphaFoldDB" id="A0A5C6B5H8"/>
<dbReference type="OrthoDB" id="281165at2"/>
<organism evidence="2 3">
    <name type="scientific">Stieleria varia</name>
    <dbReference type="NCBI Taxonomy" id="2528005"/>
    <lineage>
        <taxon>Bacteria</taxon>
        <taxon>Pseudomonadati</taxon>
        <taxon>Planctomycetota</taxon>
        <taxon>Planctomycetia</taxon>
        <taxon>Pirellulales</taxon>
        <taxon>Pirellulaceae</taxon>
        <taxon>Stieleria</taxon>
    </lineage>
</organism>
<dbReference type="GO" id="GO:0016787">
    <property type="term" value="F:hydrolase activity"/>
    <property type="evidence" value="ECO:0007669"/>
    <property type="project" value="UniProtKB-KW"/>
</dbReference>
<feature type="region of interest" description="Disordered" evidence="1">
    <location>
        <begin position="119"/>
        <end position="139"/>
    </location>
</feature>
<comment type="caution">
    <text evidence="2">The sequence shown here is derived from an EMBL/GenBank/DDBJ whole genome shotgun (WGS) entry which is preliminary data.</text>
</comment>
<proteinExistence type="predicted"/>
<reference evidence="2 3" key="1">
    <citation type="submission" date="2019-02" db="EMBL/GenBank/DDBJ databases">
        <title>Deep-cultivation of Planctomycetes and their phenomic and genomic characterization uncovers novel biology.</title>
        <authorList>
            <person name="Wiegand S."/>
            <person name="Jogler M."/>
            <person name="Boedeker C."/>
            <person name="Pinto D."/>
            <person name="Vollmers J."/>
            <person name="Rivas-Marin E."/>
            <person name="Kohn T."/>
            <person name="Peeters S.H."/>
            <person name="Heuer A."/>
            <person name="Rast P."/>
            <person name="Oberbeckmann S."/>
            <person name="Bunk B."/>
            <person name="Jeske O."/>
            <person name="Meyerdierks A."/>
            <person name="Storesund J.E."/>
            <person name="Kallscheuer N."/>
            <person name="Luecker S."/>
            <person name="Lage O.M."/>
            <person name="Pohl T."/>
            <person name="Merkel B.J."/>
            <person name="Hornburger P."/>
            <person name="Mueller R.-W."/>
            <person name="Bruemmer F."/>
            <person name="Labrenz M."/>
            <person name="Spormann A.M."/>
            <person name="Op Den Camp H."/>
            <person name="Overmann J."/>
            <person name="Amann R."/>
            <person name="Jetten M.S.M."/>
            <person name="Mascher T."/>
            <person name="Medema M.H."/>
            <person name="Devos D.P."/>
            <person name="Kaster A.-K."/>
            <person name="Ovreas L."/>
            <person name="Rohde M."/>
            <person name="Galperin M.Y."/>
            <person name="Jogler C."/>
        </authorList>
    </citation>
    <scope>NUCLEOTIDE SEQUENCE [LARGE SCALE GENOMIC DNA]</scope>
    <source>
        <strain evidence="2 3">Pla52n</strain>
    </source>
</reference>
<dbReference type="EMBL" id="SJPN01000002">
    <property type="protein sequence ID" value="TWU06526.1"/>
    <property type="molecule type" value="Genomic_DNA"/>
</dbReference>